<sequence>MYKTKKIYIALMFAGSFFITSCSNFLDIQPTGKVIPNSLEEYRALMTTVYSESLTDRGLCDMRTGDITVRNDEYDQNNYRDIERWVPNYTSGTEFGWISYYENIYYSNAIINKKDEITQGTQEDINQLVGEAYFMRGYMHFLLVNLYGQPYTKEGAPATKAVPLKLTLDLEEVPTRNTVGQIYLSILSDIDNARKLINKEQWETGYNYRFTTIAIDAFESRVHLYMGEWQKAYDAAERVIAKKSTLEDYNSADFQLPTLYTSVESISAYENVYSTTSITASQATETFVQMFQDGDLRLAKYIGPVNTDGNYPIKKNEGISKYKCSFRTSELYLNSAEAAARLNQLPEARNRLLQLMEKRYTPAAYEQKETEVNNMNQADLITEILNERARELAFEGHRWFDLRRTTRPEIKKVFNEQTIILQQDDVRYTLQIPLSATSANPNLKD</sequence>
<dbReference type="RefSeq" id="WP_125041771.1">
    <property type="nucleotide sequence ID" value="NZ_BHWB01000008.1"/>
</dbReference>
<gene>
    <name evidence="9" type="ORF">KGMB02408_28450</name>
</gene>
<evidence type="ECO:0000256" key="1">
    <source>
        <dbReference type="ARBA" id="ARBA00004442"/>
    </source>
</evidence>
<feature type="domain" description="SusD-like N-terminal" evidence="8">
    <location>
        <begin position="36"/>
        <end position="224"/>
    </location>
</feature>
<dbReference type="Gene3D" id="1.25.40.390">
    <property type="match status" value="1"/>
</dbReference>
<proteinExistence type="inferred from homology"/>
<evidence type="ECO:0000256" key="4">
    <source>
        <dbReference type="ARBA" id="ARBA00023136"/>
    </source>
</evidence>
<protein>
    <submittedName>
        <fullName evidence="9">Membrane protein</fullName>
    </submittedName>
</protein>
<dbReference type="Pfam" id="PF14322">
    <property type="entry name" value="SusD-like_3"/>
    <property type="match status" value="1"/>
</dbReference>
<dbReference type="InterPro" id="IPR012944">
    <property type="entry name" value="SusD_RagB_dom"/>
</dbReference>
<dbReference type="Proteomes" id="UP000288079">
    <property type="component" value="Unassembled WGS sequence"/>
</dbReference>
<dbReference type="EMBL" id="BHWB01000008">
    <property type="protein sequence ID" value="GCB35900.1"/>
    <property type="molecule type" value="Genomic_DNA"/>
</dbReference>
<dbReference type="OrthoDB" id="630434at2"/>
<comment type="similarity">
    <text evidence="2">Belongs to the SusD family.</text>
</comment>
<evidence type="ECO:0000256" key="2">
    <source>
        <dbReference type="ARBA" id="ARBA00006275"/>
    </source>
</evidence>
<dbReference type="PROSITE" id="PS51257">
    <property type="entry name" value="PROKAR_LIPOPROTEIN"/>
    <property type="match status" value="1"/>
</dbReference>
<feature type="domain" description="RagB/SusD" evidence="7">
    <location>
        <begin position="276"/>
        <end position="443"/>
    </location>
</feature>
<accession>A0A401LWL4</accession>
<evidence type="ECO:0000259" key="7">
    <source>
        <dbReference type="Pfam" id="PF07980"/>
    </source>
</evidence>
<dbReference type="Pfam" id="PF07980">
    <property type="entry name" value="SusD_RagB"/>
    <property type="match status" value="1"/>
</dbReference>
<reference evidence="9 10" key="1">
    <citation type="submission" date="2018-10" db="EMBL/GenBank/DDBJ databases">
        <title>Draft Genome Sequence of Bacteroides sp. KCTC 15687.</title>
        <authorList>
            <person name="Yu S.Y."/>
            <person name="Kim J.S."/>
            <person name="Oh B.S."/>
            <person name="Park S.H."/>
            <person name="Kang S.W."/>
            <person name="Park J.E."/>
            <person name="Choi S.H."/>
            <person name="Han K.I."/>
            <person name="Lee K.C."/>
            <person name="Eom M.K."/>
            <person name="Suh M.K."/>
            <person name="Lee D.H."/>
            <person name="Yoon H."/>
            <person name="Kim B."/>
            <person name="Yang S.J."/>
            <person name="Lee J.S."/>
            <person name="Lee J.H."/>
        </authorList>
    </citation>
    <scope>NUCLEOTIDE SEQUENCE [LARGE SCALE GENOMIC DNA]</scope>
    <source>
        <strain evidence="9 10">KCTC 15687</strain>
    </source>
</reference>
<evidence type="ECO:0000256" key="5">
    <source>
        <dbReference type="ARBA" id="ARBA00023237"/>
    </source>
</evidence>
<comment type="subcellular location">
    <subcellularLocation>
        <location evidence="1">Cell outer membrane</location>
    </subcellularLocation>
</comment>
<evidence type="ECO:0000256" key="6">
    <source>
        <dbReference type="SAM" id="Phobius"/>
    </source>
</evidence>
<evidence type="ECO:0000313" key="10">
    <source>
        <dbReference type="Proteomes" id="UP000288079"/>
    </source>
</evidence>
<dbReference type="InterPro" id="IPR011990">
    <property type="entry name" value="TPR-like_helical_dom_sf"/>
</dbReference>
<evidence type="ECO:0000313" key="9">
    <source>
        <dbReference type="EMBL" id="GCB35900.1"/>
    </source>
</evidence>
<name>A0A401LWL4_9BACE</name>
<organism evidence="9 10">
    <name type="scientific">Bacteroides faecalis</name>
    <dbReference type="NCBI Taxonomy" id="2447885"/>
    <lineage>
        <taxon>Bacteria</taxon>
        <taxon>Pseudomonadati</taxon>
        <taxon>Bacteroidota</taxon>
        <taxon>Bacteroidia</taxon>
        <taxon>Bacteroidales</taxon>
        <taxon>Bacteroidaceae</taxon>
        <taxon>Bacteroides</taxon>
    </lineage>
</organism>
<keyword evidence="3" id="KW-0732">Signal</keyword>
<dbReference type="CDD" id="cd08977">
    <property type="entry name" value="SusD"/>
    <property type="match status" value="1"/>
</dbReference>
<dbReference type="SUPFAM" id="SSF48452">
    <property type="entry name" value="TPR-like"/>
    <property type="match status" value="1"/>
</dbReference>
<keyword evidence="6" id="KW-1133">Transmembrane helix</keyword>
<feature type="transmembrane region" description="Helical" evidence="6">
    <location>
        <begin position="7"/>
        <end position="26"/>
    </location>
</feature>
<dbReference type="InterPro" id="IPR033985">
    <property type="entry name" value="SusD-like_N"/>
</dbReference>
<keyword evidence="4 6" id="KW-0472">Membrane</keyword>
<dbReference type="AlphaFoldDB" id="A0A401LWL4"/>
<keyword evidence="6" id="KW-0812">Transmembrane</keyword>
<comment type="caution">
    <text evidence="9">The sequence shown here is derived from an EMBL/GenBank/DDBJ whole genome shotgun (WGS) entry which is preliminary data.</text>
</comment>
<keyword evidence="5" id="KW-0998">Cell outer membrane</keyword>
<evidence type="ECO:0000256" key="3">
    <source>
        <dbReference type="ARBA" id="ARBA00022729"/>
    </source>
</evidence>
<evidence type="ECO:0000259" key="8">
    <source>
        <dbReference type="Pfam" id="PF14322"/>
    </source>
</evidence>
<keyword evidence="10" id="KW-1185">Reference proteome</keyword>